<dbReference type="EC" id="2.4.1.246" evidence="3"/>
<protein>
    <submittedName>
        <fullName evidence="3">Glycosyltransferase</fullName>
        <ecNumber evidence="4">2.4.-.-</ecNumber>
        <ecNumber evidence="3">2.4.1.246</ecNumber>
    </submittedName>
</protein>
<reference evidence="3 6" key="1">
    <citation type="submission" date="2015-09" db="EMBL/GenBank/DDBJ databases">
        <authorList>
            <consortium name="Pathogen Informatics"/>
        </authorList>
    </citation>
    <scope>NUCLEOTIDE SEQUENCE [LARGE SCALE GENOMIC DNA]</scope>
    <source>
        <strain evidence="3 6">2789STDY5834846</strain>
    </source>
</reference>
<keyword evidence="1 3" id="KW-0808">Transferase</keyword>
<accession>A0A174UVR2</accession>
<dbReference type="Pfam" id="PF00534">
    <property type="entry name" value="Glycos_transf_1"/>
    <property type="match status" value="1"/>
</dbReference>
<evidence type="ECO:0000259" key="2">
    <source>
        <dbReference type="Pfam" id="PF00534"/>
    </source>
</evidence>
<accession>A0A3E5GGM0</accession>
<dbReference type="EMBL" id="CP103141">
    <property type="protein sequence ID" value="UVQ72837.1"/>
    <property type="molecule type" value="Genomic_DNA"/>
</dbReference>
<dbReference type="EMBL" id="CZAE01000034">
    <property type="protein sequence ID" value="CUQ26352.1"/>
    <property type="molecule type" value="Genomic_DNA"/>
</dbReference>
<dbReference type="RefSeq" id="WP_022301104.1">
    <property type="nucleotide sequence ID" value="NZ_CABMFH010000005.1"/>
</dbReference>
<dbReference type="InterPro" id="IPR001296">
    <property type="entry name" value="Glyco_trans_1"/>
</dbReference>
<organism evidence="3 6">
    <name type="scientific">Bacteroides faecis</name>
    <dbReference type="NCBI Taxonomy" id="674529"/>
    <lineage>
        <taxon>Bacteria</taxon>
        <taxon>Pseudomonadati</taxon>
        <taxon>Bacteroidota</taxon>
        <taxon>Bacteroidia</taxon>
        <taxon>Bacteroidales</taxon>
        <taxon>Bacteroidaceae</taxon>
        <taxon>Bacteroides</taxon>
    </lineage>
</organism>
<keyword evidence="7" id="KW-1185">Reference proteome</keyword>
<feature type="domain" description="Glycosyl transferase family 1" evidence="2">
    <location>
        <begin position="157"/>
        <end position="306"/>
    </location>
</feature>
<dbReference type="Proteomes" id="UP001060104">
    <property type="component" value="Chromosome"/>
</dbReference>
<dbReference type="EMBL" id="JANUTS010000001">
    <property type="protein sequence ID" value="MCS2793039.1"/>
    <property type="molecule type" value="Genomic_DNA"/>
</dbReference>
<gene>
    <name evidence="3" type="primary">mfpsA</name>
    <name evidence="3" type="ORF">ERS852461_04756</name>
    <name evidence="4" type="ORF">NXW97_13630</name>
    <name evidence="5" type="ORF">NXY30_17395</name>
</gene>
<evidence type="ECO:0000256" key="1">
    <source>
        <dbReference type="ARBA" id="ARBA00022679"/>
    </source>
</evidence>
<dbReference type="AlphaFoldDB" id="A0A3E5GGM0"/>
<evidence type="ECO:0000313" key="3">
    <source>
        <dbReference type="EMBL" id="CUQ26352.1"/>
    </source>
</evidence>
<sequence length="335" mass="38853">MKYGIIQPTYALTNNSGVMVQCKMWAEGLRKLGHEVLLINFWDKNEWKSFDAIIVVSFSLGLRILIKDLFKNNANLVMAPIIDPSIPAWRYKFYCKWWGNQKYLGLTSRFHDLWLSKDWFKLWLVRSEEERHYTNYCLERSQKIIKKVPLHFRIPPIEEMPLKENFCFHASRLASTNKNVPRLIEAAKKYGFNLKLAGYLHGVLEKNWLETLIGDAENIEYVGEVSEKELWNLYKHAKVFALPSLQEGVGMVALEAAAYGCEIVLTNYGAPKEYYGGRAILVNPMNVDEIGEAIMTAMNRGYAQPELMYYMNENYSEKACCQLLDKYIQEAISLK</sequence>
<dbReference type="EC" id="2.4.-.-" evidence="4"/>
<dbReference type="SUPFAM" id="SSF53756">
    <property type="entry name" value="UDP-Glycosyltransferase/glycogen phosphorylase"/>
    <property type="match status" value="1"/>
</dbReference>
<name>A0A3E5GGM0_9BACE</name>
<proteinExistence type="predicted"/>
<dbReference type="PANTHER" id="PTHR46401:SF2">
    <property type="entry name" value="GLYCOSYLTRANSFERASE WBBK-RELATED"/>
    <property type="match status" value="1"/>
</dbReference>
<reference evidence="4" key="2">
    <citation type="submission" date="2022-08" db="EMBL/GenBank/DDBJ databases">
        <title>Genome Sequencing of Bacteroides fragilis Group Isolates with Nanopore Technology.</title>
        <authorList>
            <person name="Tisza M.J."/>
            <person name="Smith D."/>
            <person name="Dekker J.P."/>
        </authorList>
    </citation>
    <scope>NUCLEOTIDE SEQUENCE</scope>
    <source>
        <strain evidence="4">BFG-351</strain>
        <strain evidence="5">BFG-527</strain>
    </source>
</reference>
<evidence type="ECO:0000313" key="4">
    <source>
        <dbReference type="EMBL" id="MCS2793039.1"/>
    </source>
</evidence>
<evidence type="ECO:0000313" key="7">
    <source>
        <dbReference type="Proteomes" id="UP001060104"/>
    </source>
</evidence>
<dbReference type="GO" id="GO:0103011">
    <property type="term" value="F:mannosylfructose-phosphate synthase activity"/>
    <property type="evidence" value="ECO:0007669"/>
    <property type="project" value="UniProtKB-EC"/>
</dbReference>
<dbReference type="PANTHER" id="PTHR46401">
    <property type="entry name" value="GLYCOSYLTRANSFERASE WBBK-RELATED"/>
    <property type="match status" value="1"/>
</dbReference>
<dbReference type="Proteomes" id="UP000095606">
    <property type="component" value="Unassembled WGS sequence"/>
</dbReference>
<dbReference type="Gene3D" id="3.40.50.2000">
    <property type="entry name" value="Glycogen Phosphorylase B"/>
    <property type="match status" value="1"/>
</dbReference>
<evidence type="ECO:0000313" key="6">
    <source>
        <dbReference type="Proteomes" id="UP000095606"/>
    </source>
</evidence>
<dbReference type="GeneID" id="69590744"/>
<keyword evidence="3" id="KW-0328">Glycosyltransferase</keyword>
<dbReference type="Proteomes" id="UP001204548">
    <property type="component" value="Unassembled WGS sequence"/>
</dbReference>
<evidence type="ECO:0000313" key="5">
    <source>
        <dbReference type="EMBL" id="UVQ72837.1"/>
    </source>
</evidence>